<dbReference type="PANTHER" id="PTHR10799">
    <property type="entry name" value="SNF2/RAD54 HELICASE FAMILY"/>
    <property type="match status" value="1"/>
</dbReference>
<dbReference type="GO" id="GO:0004386">
    <property type="term" value="F:helicase activity"/>
    <property type="evidence" value="ECO:0007669"/>
    <property type="project" value="UniProtKB-KW"/>
</dbReference>
<name>A0A9E4N5U0_9GAMM</name>
<dbReference type="PROSITE" id="PS51192">
    <property type="entry name" value="HELICASE_ATP_BIND_1"/>
    <property type="match status" value="1"/>
</dbReference>
<dbReference type="Proteomes" id="UP000886667">
    <property type="component" value="Unassembled WGS sequence"/>
</dbReference>
<dbReference type="SUPFAM" id="SSF52540">
    <property type="entry name" value="P-loop containing nucleoside triphosphate hydrolases"/>
    <property type="match status" value="2"/>
</dbReference>
<gene>
    <name evidence="3" type="ORF">JAZ07_17075</name>
</gene>
<sequence>MKFIAHNYQQRGVDWILSIARCALWKEMGLGKTVTTLTAIIKLMDAIVIRKVLIIAPLRVAQSTWPAEIAKWDHTKHLTYSVVVGAKHERRVALLRDADIYIINYENLQWLIDHFLKLKRWPFDMVVCDESTKLKSFRLRNGSKRAMALAKTIRATDRWVNLTGTPAPQGLIDLWGQTYFLDLGARLGSTFTAFKNRWFIEAPNGYGVVPNEIADKEIHERLGDICLSMKAEEYLEMPKLINTTIDIDLPVDQFAEYRELEREMYLQLSNQEKIEAVTAATLTNKCLQYANGAVYLTDDNGRPTTQWRTVHDAKLEAMDSVIAEATGAPILVAYNFKSDLARLKERYKHAVVLDKNPETIERWNKGEIQLLLAHPASAGHGLNLQTGGNIIVWYGLNWSLELYQQFVARLYRQGQEKSVFIYHLVVNNTIDEQVMDAIEHKRTVQDQLMLAMAA</sequence>
<dbReference type="InterPro" id="IPR038718">
    <property type="entry name" value="SNF2-like_sf"/>
</dbReference>
<dbReference type="AlphaFoldDB" id="A0A9E4N5U0"/>
<dbReference type="Gene3D" id="3.40.50.10810">
    <property type="entry name" value="Tandem AAA-ATPase domain"/>
    <property type="match status" value="1"/>
</dbReference>
<keyword evidence="1 3" id="KW-0347">Helicase</keyword>
<dbReference type="Pfam" id="PF00176">
    <property type="entry name" value="SNF2-rel_dom"/>
    <property type="match status" value="1"/>
</dbReference>
<accession>A0A9E4N5U0</accession>
<keyword evidence="1 3" id="KW-0547">Nucleotide-binding</keyword>
<protein>
    <submittedName>
        <fullName evidence="3">DEAD/DEAH box helicase</fullName>
    </submittedName>
</protein>
<comment type="caution">
    <text evidence="3">The sequence shown here is derived from an EMBL/GenBank/DDBJ whole genome shotgun (WGS) entry which is preliminary data.</text>
</comment>
<evidence type="ECO:0000313" key="3">
    <source>
        <dbReference type="EMBL" id="MCG7948059.1"/>
    </source>
</evidence>
<organism evidence="3 4">
    <name type="scientific">Candidatus Thiodiazotropha taylori</name>
    <dbReference type="NCBI Taxonomy" id="2792791"/>
    <lineage>
        <taxon>Bacteria</taxon>
        <taxon>Pseudomonadati</taxon>
        <taxon>Pseudomonadota</taxon>
        <taxon>Gammaproteobacteria</taxon>
        <taxon>Chromatiales</taxon>
        <taxon>Sedimenticolaceae</taxon>
        <taxon>Candidatus Thiodiazotropha</taxon>
    </lineage>
</organism>
<proteinExistence type="predicted"/>
<reference evidence="3" key="1">
    <citation type="journal article" date="2021" name="Proc. Natl. Acad. Sci. U.S.A.">
        <title>Global biogeography of chemosynthetic symbionts reveals both localized and globally distributed symbiont groups. .</title>
        <authorList>
            <person name="Osvatic J.T."/>
            <person name="Wilkins L.G.E."/>
            <person name="Leibrecht L."/>
            <person name="Leray M."/>
            <person name="Zauner S."/>
            <person name="Polzin J."/>
            <person name="Camacho Y."/>
            <person name="Gros O."/>
            <person name="van Gils J.A."/>
            <person name="Eisen J.A."/>
            <person name="Petersen J.M."/>
            <person name="Yuen B."/>
        </authorList>
    </citation>
    <scope>NUCLEOTIDE SEQUENCE</scope>
    <source>
        <strain evidence="3">MAGclacostrist064TRANS</strain>
    </source>
</reference>
<feature type="domain" description="Helicase ATP-binding" evidence="2">
    <location>
        <begin position="13"/>
        <end position="184"/>
    </location>
</feature>
<evidence type="ECO:0000259" key="2">
    <source>
        <dbReference type="PROSITE" id="PS51192"/>
    </source>
</evidence>
<keyword evidence="1 3" id="KW-0378">Hydrolase</keyword>
<dbReference type="Gene3D" id="3.40.50.300">
    <property type="entry name" value="P-loop containing nucleotide triphosphate hydrolases"/>
    <property type="match status" value="1"/>
</dbReference>
<dbReference type="InterPro" id="IPR000330">
    <property type="entry name" value="SNF2_N"/>
</dbReference>
<evidence type="ECO:0000313" key="4">
    <source>
        <dbReference type="Proteomes" id="UP000886667"/>
    </source>
</evidence>
<dbReference type="InterPro" id="IPR027417">
    <property type="entry name" value="P-loop_NTPase"/>
</dbReference>
<dbReference type="EMBL" id="JAEPCM010000606">
    <property type="protein sequence ID" value="MCG7948059.1"/>
    <property type="molecule type" value="Genomic_DNA"/>
</dbReference>
<evidence type="ECO:0000256" key="1">
    <source>
        <dbReference type="ARBA" id="ARBA00022806"/>
    </source>
</evidence>
<dbReference type="InterPro" id="IPR014001">
    <property type="entry name" value="Helicase_ATP-bd"/>
</dbReference>
<dbReference type="GO" id="GO:0005524">
    <property type="term" value="F:ATP binding"/>
    <property type="evidence" value="ECO:0007669"/>
    <property type="project" value="InterPro"/>
</dbReference>
<keyword evidence="1 3" id="KW-0067">ATP-binding</keyword>
<dbReference type="SMART" id="SM00487">
    <property type="entry name" value="DEXDc"/>
    <property type="match status" value="1"/>
</dbReference>